<dbReference type="GO" id="GO:0006310">
    <property type="term" value="P:DNA recombination"/>
    <property type="evidence" value="ECO:0007669"/>
    <property type="project" value="UniProtKB-KW"/>
</dbReference>
<keyword evidence="2" id="KW-0227">DNA damage</keyword>
<evidence type="ECO:0000313" key="5">
    <source>
        <dbReference type="EMBL" id="TCK75727.1"/>
    </source>
</evidence>
<dbReference type="AlphaFoldDB" id="A0A4R1LDD8"/>
<dbReference type="PANTHER" id="PTHR41251:SF1">
    <property type="entry name" value="NON-HOMOLOGOUS END JOINING PROTEIN KU"/>
    <property type="match status" value="1"/>
</dbReference>
<dbReference type="CDD" id="cd00789">
    <property type="entry name" value="KU_like"/>
    <property type="match status" value="1"/>
</dbReference>
<keyword evidence="1 2" id="KW-0238">DNA-binding</keyword>
<name>A0A4R1LDD8_9BACT</name>
<organism evidence="5 6">
    <name type="scientific">Acidipila rosea</name>
    <dbReference type="NCBI Taxonomy" id="768535"/>
    <lineage>
        <taxon>Bacteria</taxon>
        <taxon>Pseudomonadati</taxon>
        <taxon>Acidobacteriota</taxon>
        <taxon>Terriglobia</taxon>
        <taxon>Terriglobales</taxon>
        <taxon>Acidobacteriaceae</taxon>
        <taxon>Acidipila</taxon>
    </lineage>
</organism>
<sequence length="279" mass="31858">MASTVWKGYISFGLISVPIRLFTAAREQHVSFHQIHEVCGTRVRQQLFCPTCERVVERDELAKGYPVDKDTNVLVTNEELKALEADSSTVMEIVQFVKLSDVDPIYYQTSYFSVAEEPGRRAYALIMQGMERLNLGAIARITLHQREQVVMIRPYEEGLILHTLYYPEEVREIAEYGKQEEMKLSPQEVQLAEQFMKQLTSAFDPDKFKDEYQSRVEQLVESKGAGKPIPAGEPPKRHLAPVINLMDALKKSIEKRDENATPRKTPQKAAATARRKRAS</sequence>
<keyword evidence="2" id="KW-0233">DNA recombination</keyword>
<comment type="subunit">
    <text evidence="2">Homodimer. Interacts with LigD.</text>
</comment>
<dbReference type="EMBL" id="SMGK01000001">
    <property type="protein sequence ID" value="TCK75727.1"/>
    <property type="molecule type" value="Genomic_DNA"/>
</dbReference>
<reference evidence="5 6" key="1">
    <citation type="submission" date="2019-03" db="EMBL/GenBank/DDBJ databases">
        <title>Genomic Encyclopedia of Type Strains, Phase IV (KMG-IV): sequencing the most valuable type-strain genomes for metagenomic binning, comparative biology and taxonomic classification.</title>
        <authorList>
            <person name="Goeker M."/>
        </authorList>
    </citation>
    <scope>NUCLEOTIDE SEQUENCE [LARGE SCALE GENOMIC DNA]</scope>
    <source>
        <strain evidence="5 6">DSM 103428</strain>
    </source>
</reference>
<evidence type="ECO:0000256" key="2">
    <source>
        <dbReference type="HAMAP-Rule" id="MF_01875"/>
    </source>
</evidence>
<accession>A0A4R1LDD8</accession>
<dbReference type="PIRSF" id="PIRSF006493">
    <property type="entry name" value="Prok_Ku"/>
    <property type="match status" value="1"/>
</dbReference>
<evidence type="ECO:0000256" key="3">
    <source>
        <dbReference type="SAM" id="MobiDB-lite"/>
    </source>
</evidence>
<dbReference type="OrthoDB" id="9795084at2"/>
<dbReference type="NCBIfam" id="TIGR02772">
    <property type="entry name" value="Ku_bact"/>
    <property type="match status" value="1"/>
</dbReference>
<dbReference type="InterPro" id="IPR009187">
    <property type="entry name" value="Prok_Ku"/>
</dbReference>
<dbReference type="HAMAP" id="MF_01875">
    <property type="entry name" value="Prokaryotic_Ku"/>
    <property type="match status" value="1"/>
</dbReference>
<dbReference type="PANTHER" id="PTHR41251">
    <property type="entry name" value="NON-HOMOLOGOUS END JOINING PROTEIN KU"/>
    <property type="match status" value="1"/>
</dbReference>
<dbReference type="RefSeq" id="WP_131991751.1">
    <property type="nucleotide sequence ID" value="NZ_SMGK01000001.1"/>
</dbReference>
<keyword evidence="2" id="KW-0234">DNA repair</keyword>
<dbReference type="GO" id="GO:0006303">
    <property type="term" value="P:double-strand break repair via nonhomologous end joining"/>
    <property type="evidence" value="ECO:0007669"/>
    <property type="project" value="UniProtKB-UniRule"/>
</dbReference>
<comment type="caution">
    <text evidence="5">The sequence shown here is derived from an EMBL/GenBank/DDBJ whole genome shotgun (WGS) entry which is preliminary data.</text>
</comment>
<dbReference type="Gene3D" id="2.40.290.10">
    <property type="match status" value="1"/>
</dbReference>
<dbReference type="SMART" id="SM00559">
    <property type="entry name" value="Ku78"/>
    <property type="match status" value="1"/>
</dbReference>
<gene>
    <name evidence="2" type="primary">ku</name>
    <name evidence="5" type="ORF">C7378_0718</name>
</gene>
<comment type="function">
    <text evidence="2">With LigD forms a non-homologous end joining (NHEJ) DNA repair enzyme, which repairs dsDNA breaks with reduced fidelity. Binds linear dsDNA with 5'- and 3'- overhangs but not closed circular dsDNA nor ssDNA. Recruits and stimulates the ligase activity of LigD.</text>
</comment>
<evidence type="ECO:0000259" key="4">
    <source>
        <dbReference type="SMART" id="SM00559"/>
    </source>
</evidence>
<evidence type="ECO:0000313" key="6">
    <source>
        <dbReference type="Proteomes" id="UP000295210"/>
    </source>
</evidence>
<evidence type="ECO:0000256" key="1">
    <source>
        <dbReference type="ARBA" id="ARBA00023125"/>
    </source>
</evidence>
<feature type="domain" description="Ku" evidence="4">
    <location>
        <begin position="53"/>
        <end position="181"/>
    </location>
</feature>
<dbReference type="GO" id="GO:0003690">
    <property type="term" value="F:double-stranded DNA binding"/>
    <property type="evidence" value="ECO:0007669"/>
    <property type="project" value="UniProtKB-UniRule"/>
</dbReference>
<protein>
    <recommendedName>
        <fullName evidence="2">Non-homologous end joining protein Ku</fullName>
    </recommendedName>
</protein>
<dbReference type="InterPro" id="IPR006164">
    <property type="entry name" value="DNA_bd_Ku70/Ku80"/>
</dbReference>
<feature type="compositionally biased region" description="Low complexity" evidence="3">
    <location>
        <begin position="262"/>
        <end position="272"/>
    </location>
</feature>
<dbReference type="Proteomes" id="UP000295210">
    <property type="component" value="Unassembled WGS sequence"/>
</dbReference>
<keyword evidence="6" id="KW-1185">Reference proteome</keyword>
<proteinExistence type="inferred from homology"/>
<dbReference type="SUPFAM" id="SSF100939">
    <property type="entry name" value="SPOC domain-like"/>
    <property type="match status" value="1"/>
</dbReference>
<comment type="similarity">
    <text evidence="2">Belongs to the prokaryotic Ku family.</text>
</comment>
<feature type="compositionally biased region" description="Basic and acidic residues" evidence="3">
    <location>
        <begin position="251"/>
        <end position="261"/>
    </location>
</feature>
<dbReference type="InterPro" id="IPR016194">
    <property type="entry name" value="SPOC-like_C_dom_sf"/>
</dbReference>
<feature type="region of interest" description="Disordered" evidence="3">
    <location>
        <begin position="251"/>
        <end position="279"/>
    </location>
</feature>
<dbReference type="Pfam" id="PF02735">
    <property type="entry name" value="Ku"/>
    <property type="match status" value="1"/>
</dbReference>